<feature type="region of interest" description="Disordered" evidence="7">
    <location>
        <begin position="669"/>
        <end position="688"/>
    </location>
</feature>
<comment type="subcellular location">
    <subcellularLocation>
        <location evidence="1">Endoplasmic reticulum membrane</location>
        <topology evidence="1">Multi-pass membrane protein</topology>
    </subcellularLocation>
</comment>
<keyword evidence="4 8" id="KW-0812">Transmembrane</keyword>
<organism evidence="11 12">
    <name type="scientific">Ceratobasidium theobromae</name>
    <dbReference type="NCBI Taxonomy" id="1582974"/>
    <lineage>
        <taxon>Eukaryota</taxon>
        <taxon>Fungi</taxon>
        <taxon>Dikarya</taxon>
        <taxon>Basidiomycota</taxon>
        <taxon>Agaricomycotina</taxon>
        <taxon>Agaricomycetes</taxon>
        <taxon>Cantharellales</taxon>
        <taxon>Ceratobasidiaceae</taxon>
        <taxon>Ceratobasidium</taxon>
    </lineage>
</organism>
<feature type="domain" description="Phosphatidic acid phosphatase type 2/haloperoxidase" evidence="10">
    <location>
        <begin position="500"/>
        <end position="647"/>
    </location>
</feature>
<evidence type="ECO:0000256" key="5">
    <source>
        <dbReference type="ARBA" id="ARBA00022989"/>
    </source>
</evidence>
<feature type="transmembrane region" description="Helical" evidence="8">
    <location>
        <begin position="292"/>
        <end position="312"/>
    </location>
</feature>
<feature type="signal peptide" evidence="9">
    <location>
        <begin position="1"/>
        <end position="21"/>
    </location>
</feature>
<dbReference type="AlphaFoldDB" id="A0A5N5QT65"/>
<dbReference type="Pfam" id="PF01569">
    <property type="entry name" value="PAP2"/>
    <property type="match status" value="1"/>
</dbReference>
<feature type="transmembrane region" description="Helical" evidence="8">
    <location>
        <begin position="180"/>
        <end position="201"/>
    </location>
</feature>
<dbReference type="Gene3D" id="3.40.30.10">
    <property type="entry name" value="Glutaredoxin"/>
    <property type="match status" value="1"/>
</dbReference>
<evidence type="ECO:0000256" key="1">
    <source>
        <dbReference type="ARBA" id="ARBA00004477"/>
    </source>
</evidence>
<dbReference type="InterPro" id="IPR021149">
    <property type="entry name" value="OligosaccharylTrfase_OST3/OST6"/>
</dbReference>
<dbReference type="InterPro" id="IPR036249">
    <property type="entry name" value="Thioredoxin-like_sf"/>
</dbReference>
<accession>A0A5N5QT65</accession>
<dbReference type="GO" id="GO:0016740">
    <property type="term" value="F:transferase activity"/>
    <property type="evidence" value="ECO:0007669"/>
    <property type="project" value="UniProtKB-KW"/>
</dbReference>
<evidence type="ECO:0000259" key="10">
    <source>
        <dbReference type="SMART" id="SM00014"/>
    </source>
</evidence>
<dbReference type="GO" id="GO:0005789">
    <property type="term" value="C:endoplasmic reticulum membrane"/>
    <property type="evidence" value="ECO:0007669"/>
    <property type="project" value="UniProtKB-SubCell"/>
</dbReference>
<sequence>MLTRILTLSLGLLAFPLACFADVNPNQAKLAALAAKNGGVIKLDSSLYDLITSSDREWSAVVQLTAMGDQFKCEPCKQFNPNFNAVAKAWYNKAPSDKRDTHFFATLDFGDGRDVFARLGLSSAPFVNFFPVAKGPNKKPGKQESWTYDFNAHSFDAATFAKKISDHTIVPIPYRDPPNYALMANIAAVIVLGGLASRVAYTYFGSVIFSRWTWALGVVLTMLTFTSGHMFVKIRGMPSTQRGQWIAGGYQNQYGAETTVISGIYGTLAFAQLMLILGVPHAKNAGSQRLSIYIFSFLMIIVFSMLVSLFRIKNPRYIPRSLLMEDSDSVSVPGMNFTVTSPLGTTYARINDPPFPLSKRQPHTTSDHSTPLESFMATEPPKSPISADPNPNRSLGRPVAKRRMKLLLTYGTDCGLFYILDSIEGFKRQFSMNDTTIQHTFAVHERVPPWALYIIALVAPAVIMPIVNALTIRSWWDWHNSMSTNSSPRHFRLSFLAWRPGWLGLLLGLGLTGSVTQAVKVTVGRPRPDLLDRCQPRNGTVDASVYGLVSADVCTTVDHKRLKDGFRSFFSGHSSLSFAGLGFLSFYLAGKMHLFDKRGHTGKAWLSLAPLMGALLVAISRTMDYRHHWQDVLVGSVVGLVLSYFSYRQYYPSLSSSFSHRPYSPRIPRYEQDNAGLPSPDDSPLQSRTGLAHVGESIELAGTVKRGGEDLPYMFKKDRAEAHAQERVQGQSAAIITSDASQNV</sequence>
<keyword evidence="12" id="KW-1185">Reference proteome</keyword>
<feature type="transmembrane region" description="Helical" evidence="8">
    <location>
        <begin position="570"/>
        <end position="590"/>
    </location>
</feature>
<feature type="region of interest" description="Disordered" evidence="7">
    <location>
        <begin position="354"/>
        <end position="394"/>
    </location>
</feature>
<evidence type="ECO:0000256" key="6">
    <source>
        <dbReference type="ARBA" id="ARBA00023136"/>
    </source>
</evidence>
<evidence type="ECO:0000256" key="4">
    <source>
        <dbReference type="ARBA" id="ARBA00022692"/>
    </source>
</evidence>
<evidence type="ECO:0000313" key="12">
    <source>
        <dbReference type="Proteomes" id="UP000383932"/>
    </source>
</evidence>
<keyword evidence="5 8" id="KW-1133">Transmembrane helix</keyword>
<feature type="transmembrane region" description="Helical" evidence="8">
    <location>
        <begin position="213"/>
        <end position="232"/>
    </location>
</feature>
<dbReference type="PANTHER" id="PTHR10165:SF35">
    <property type="entry name" value="RE23632P"/>
    <property type="match status" value="1"/>
</dbReference>
<keyword evidence="6 8" id="KW-0472">Membrane</keyword>
<evidence type="ECO:0000256" key="7">
    <source>
        <dbReference type="SAM" id="MobiDB-lite"/>
    </source>
</evidence>
<dbReference type="PANTHER" id="PTHR10165">
    <property type="entry name" value="LIPID PHOSPHATE PHOSPHATASE"/>
    <property type="match status" value="1"/>
</dbReference>
<evidence type="ECO:0000256" key="8">
    <source>
        <dbReference type="SAM" id="Phobius"/>
    </source>
</evidence>
<dbReference type="Pfam" id="PF04756">
    <property type="entry name" value="OST3_OST6"/>
    <property type="match status" value="1"/>
</dbReference>
<comment type="similarity">
    <text evidence="2">Belongs to the PA-phosphatase related phosphoesterase family.</text>
</comment>
<keyword evidence="11" id="KW-0808">Transferase</keyword>
<keyword evidence="9" id="KW-0732">Signal</keyword>
<evidence type="ECO:0000256" key="3">
    <source>
        <dbReference type="ARBA" id="ARBA00009561"/>
    </source>
</evidence>
<dbReference type="GO" id="GO:0046839">
    <property type="term" value="P:phospholipid dephosphorylation"/>
    <property type="evidence" value="ECO:0007669"/>
    <property type="project" value="TreeGrafter"/>
</dbReference>
<evidence type="ECO:0000256" key="9">
    <source>
        <dbReference type="SAM" id="SignalP"/>
    </source>
</evidence>
<feature type="transmembrane region" description="Helical" evidence="8">
    <location>
        <begin position="260"/>
        <end position="280"/>
    </location>
</feature>
<feature type="transmembrane region" description="Helical" evidence="8">
    <location>
        <begin position="629"/>
        <end position="647"/>
    </location>
</feature>
<dbReference type="InterPro" id="IPR036938">
    <property type="entry name" value="PAP2/HPO_sf"/>
</dbReference>
<protein>
    <submittedName>
        <fullName evidence="11">Oligosaccharyl transferase subunit OST3/OST6 family</fullName>
    </submittedName>
</protein>
<feature type="chain" id="PRO_5024321330" evidence="9">
    <location>
        <begin position="22"/>
        <end position="744"/>
    </location>
</feature>
<dbReference type="InterPro" id="IPR043216">
    <property type="entry name" value="PAP-like"/>
</dbReference>
<dbReference type="Proteomes" id="UP000383932">
    <property type="component" value="Unassembled WGS sequence"/>
</dbReference>
<gene>
    <name evidence="11" type="ORF">CTheo_2194</name>
</gene>
<dbReference type="GO" id="GO:0006644">
    <property type="term" value="P:phospholipid metabolic process"/>
    <property type="evidence" value="ECO:0007669"/>
    <property type="project" value="InterPro"/>
</dbReference>
<dbReference type="SUPFAM" id="SSF52833">
    <property type="entry name" value="Thioredoxin-like"/>
    <property type="match status" value="1"/>
</dbReference>
<dbReference type="CDD" id="cd03390">
    <property type="entry name" value="PAP2_containing_1_like"/>
    <property type="match status" value="1"/>
</dbReference>
<dbReference type="SMART" id="SM00014">
    <property type="entry name" value="acidPPc"/>
    <property type="match status" value="1"/>
</dbReference>
<dbReference type="SUPFAM" id="SSF48317">
    <property type="entry name" value="Acid phosphatase/Vanadium-dependent haloperoxidase"/>
    <property type="match status" value="1"/>
</dbReference>
<evidence type="ECO:0000256" key="2">
    <source>
        <dbReference type="ARBA" id="ARBA00008816"/>
    </source>
</evidence>
<dbReference type="Gene3D" id="1.20.144.10">
    <property type="entry name" value="Phosphatidic acid phosphatase type 2/haloperoxidase"/>
    <property type="match status" value="1"/>
</dbReference>
<feature type="transmembrane region" description="Helical" evidence="8">
    <location>
        <begin position="450"/>
        <end position="472"/>
    </location>
</feature>
<dbReference type="EMBL" id="SSOP01000021">
    <property type="protein sequence ID" value="KAB5594417.1"/>
    <property type="molecule type" value="Genomic_DNA"/>
</dbReference>
<proteinExistence type="inferred from homology"/>
<dbReference type="InterPro" id="IPR000326">
    <property type="entry name" value="PAP2/HPO"/>
</dbReference>
<dbReference type="GO" id="GO:0008195">
    <property type="term" value="F:phosphatidate phosphatase activity"/>
    <property type="evidence" value="ECO:0007669"/>
    <property type="project" value="TreeGrafter"/>
</dbReference>
<name>A0A5N5QT65_9AGAM</name>
<dbReference type="OrthoDB" id="67566at2759"/>
<reference evidence="11 12" key="1">
    <citation type="journal article" date="2019" name="Fungal Biol. Biotechnol.">
        <title>Draft genome sequence of fastidious pathogen Ceratobasidium theobromae, which causes vascular-streak dieback in Theobroma cacao.</title>
        <authorList>
            <person name="Ali S.S."/>
            <person name="Asman A."/>
            <person name="Shao J."/>
            <person name="Firmansyah A.P."/>
            <person name="Susilo A.W."/>
            <person name="Rosmana A."/>
            <person name="McMahon P."/>
            <person name="Junaid M."/>
            <person name="Guest D."/>
            <person name="Kheng T.Y."/>
            <person name="Meinhardt L.W."/>
            <person name="Bailey B.A."/>
        </authorList>
    </citation>
    <scope>NUCLEOTIDE SEQUENCE [LARGE SCALE GENOMIC DNA]</scope>
    <source>
        <strain evidence="11 12">CT2</strain>
    </source>
</reference>
<comment type="similarity">
    <text evidence="3">Belongs to the OST3/OST6 family.</text>
</comment>
<comment type="caution">
    <text evidence="11">The sequence shown here is derived from an EMBL/GenBank/DDBJ whole genome shotgun (WGS) entry which is preliminary data.</text>
</comment>
<feature type="transmembrane region" description="Helical" evidence="8">
    <location>
        <begin position="602"/>
        <end position="623"/>
    </location>
</feature>
<feature type="compositionally biased region" description="Polar residues" evidence="7">
    <location>
        <begin position="363"/>
        <end position="372"/>
    </location>
</feature>
<evidence type="ECO:0000313" key="11">
    <source>
        <dbReference type="EMBL" id="KAB5594417.1"/>
    </source>
</evidence>